<sequence>MIPAEIRAVDIALFARLILDAADYPALSDAERMDCEAALTAAKAAVEGYTGLSMQDCQLEDISYAIKAMAAEMVDSHQITAQSGTMNPTVLQILNMHSTNLLPGVEGG</sequence>
<evidence type="ECO:0000313" key="2">
    <source>
        <dbReference type="Proteomes" id="UP000886874"/>
    </source>
</evidence>
<name>A0A9D0Z511_9FIRM</name>
<evidence type="ECO:0000313" key="1">
    <source>
        <dbReference type="EMBL" id="HIQ69332.1"/>
    </source>
</evidence>
<proteinExistence type="predicted"/>
<gene>
    <name evidence="1" type="ORF">IAA67_03245</name>
</gene>
<evidence type="ECO:0008006" key="3">
    <source>
        <dbReference type="Google" id="ProtNLM"/>
    </source>
</evidence>
<organism evidence="1 2">
    <name type="scientific">Candidatus Avoscillospira stercorigallinarum</name>
    <dbReference type="NCBI Taxonomy" id="2840708"/>
    <lineage>
        <taxon>Bacteria</taxon>
        <taxon>Bacillati</taxon>
        <taxon>Bacillota</taxon>
        <taxon>Clostridia</taxon>
        <taxon>Eubacteriales</taxon>
        <taxon>Oscillospiraceae</taxon>
        <taxon>Oscillospiraceae incertae sedis</taxon>
        <taxon>Candidatus Avoscillospira</taxon>
    </lineage>
</organism>
<reference evidence="1" key="2">
    <citation type="journal article" date="2021" name="PeerJ">
        <title>Extensive microbial diversity within the chicken gut microbiome revealed by metagenomics and culture.</title>
        <authorList>
            <person name="Gilroy R."/>
            <person name="Ravi A."/>
            <person name="Getino M."/>
            <person name="Pursley I."/>
            <person name="Horton D.L."/>
            <person name="Alikhan N.F."/>
            <person name="Baker D."/>
            <person name="Gharbi K."/>
            <person name="Hall N."/>
            <person name="Watson M."/>
            <person name="Adriaenssens E.M."/>
            <person name="Foster-Nyarko E."/>
            <person name="Jarju S."/>
            <person name="Secka A."/>
            <person name="Antonio M."/>
            <person name="Oren A."/>
            <person name="Chaudhuri R.R."/>
            <person name="La Ragione R."/>
            <person name="Hildebrand F."/>
            <person name="Pallen M.J."/>
        </authorList>
    </citation>
    <scope>NUCLEOTIDE SEQUENCE</scope>
    <source>
        <strain evidence="1">ChiSjej2B20-13462</strain>
    </source>
</reference>
<dbReference type="Proteomes" id="UP000886874">
    <property type="component" value="Unassembled WGS sequence"/>
</dbReference>
<protein>
    <recommendedName>
        <fullName evidence="3">Phage gp6-like head-tail connector protein</fullName>
    </recommendedName>
</protein>
<accession>A0A9D0Z511</accession>
<reference evidence="1" key="1">
    <citation type="submission" date="2020-10" db="EMBL/GenBank/DDBJ databases">
        <authorList>
            <person name="Gilroy R."/>
        </authorList>
    </citation>
    <scope>NUCLEOTIDE SEQUENCE</scope>
    <source>
        <strain evidence="1">ChiSjej2B20-13462</strain>
    </source>
</reference>
<dbReference type="EMBL" id="DVFN01000051">
    <property type="protein sequence ID" value="HIQ69332.1"/>
    <property type="molecule type" value="Genomic_DNA"/>
</dbReference>
<comment type="caution">
    <text evidence="1">The sequence shown here is derived from an EMBL/GenBank/DDBJ whole genome shotgun (WGS) entry which is preliminary data.</text>
</comment>
<dbReference type="AlphaFoldDB" id="A0A9D0Z511"/>